<dbReference type="SMART" id="SM00256">
    <property type="entry name" value="FBOX"/>
    <property type="match status" value="1"/>
</dbReference>
<dbReference type="InterPro" id="IPR036047">
    <property type="entry name" value="F-box-like_dom_sf"/>
</dbReference>
<dbReference type="Gene3D" id="1.20.1280.50">
    <property type="match status" value="1"/>
</dbReference>
<sequence>MPTAARTANCSRTGTKLSCWTPLNHPQTNSKVFDRWTDGQRKAVLQDLVQSCSVGQLSFLSLSLSGRLPLQAADFACLLPRALCLYVFSFLDPRSLSRCAQVSWHWRSMVDLDQLWMRKCLKLGWCVHPCPTAFEQGVWKRRYIQGVQELKLSRLQQGRIPAVSRRQEADATAFGGGGSPASTPQTAGRRSGSGLKTEKQPPWRDSDRHPKDTVRFNYLDNLDPPPEDRTG</sequence>
<dbReference type="InterPro" id="IPR052805">
    <property type="entry name" value="GEF_Ubiquitin-Prot_Reg"/>
</dbReference>
<proteinExistence type="predicted"/>
<name>A0A672JNG8_SALFA</name>
<dbReference type="OMA" id="DRWSDGQ"/>
<dbReference type="PANTHER" id="PTHR46857">
    <property type="entry name" value="EPITHELIAL CELL-TRANSFORMING SEQUENCE 2 ONCOGENE-LIKE"/>
    <property type="match status" value="1"/>
</dbReference>
<evidence type="ECO:0000259" key="2">
    <source>
        <dbReference type="PROSITE" id="PS50181"/>
    </source>
</evidence>
<dbReference type="Ensembl" id="ENSSFAT00005057577.1">
    <property type="protein sequence ID" value="ENSSFAP00005055873.1"/>
    <property type="gene ID" value="ENSSFAG00005026443.1"/>
</dbReference>
<feature type="domain" description="F-box" evidence="2">
    <location>
        <begin position="73"/>
        <end position="119"/>
    </location>
</feature>
<evidence type="ECO:0000313" key="3">
    <source>
        <dbReference type="Ensembl" id="ENSSFAP00005055873.1"/>
    </source>
</evidence>
<dbReference type="InterPro" id="IPR001810">
    <property type="entry name" value="F-box_dom"/>
</dbReference>
<accession>A0A672JNG8</accession>
<reference evidence="3" key="1">
    <citation type="submission" date="2019-06" db="EMBL/GenBank/DDBJ databases">
        <authorList>
            <consortium name="Wellcome Sanger Institute Data Sharing"/>
        </authorList>
    </citation>
    <scope>NUCLEOTIDE SEQUENCE [LARGE SCALE GENOMIC DNA]</scope>
</reference>
<organism evidence="3 4">
    <name type="scientific">Salarias fasciatus</name>
    <name type="common">Jewelled blenny</name>
    <name type="synonym">Blennius fasciatus</name>
    <dbReference type="NCBI Taxonomy" id="181472"/>
    <lineage>
        <taxon>Eukaryota</taxon>
        <taxon>Metazoa</taxon>
        <taxon>Chordata</taxon>
        <taxon>Craniata</taxon>
        <taxon>Vertebrata</taxon>
        <taxon>Euteleostomi</taxon>
        <taxon>Actinopterygii</taxon>
        <taxon>Neopterygii</taxon>
        <taxon>Teleostei</taxon>
        <taxon>Neoteleostei</taxon>
        <taxon>Acanthomorphata</taxon>
        <taxon>Ovalentaria</taxon>
        <taxon>Blenniimorphae</taxon>
        <taxon>Blenniiformes</taxon>
        <taxon>Blennioidei</taxon>
        <taxon>Blenniidae</taxon>
        <taxon>Salariinae</taxon>
        <taxon>Salarias</taxon>
    </lineage>
</organism>
<dbReference type="Proteomes" id="UP000472267">
    <property type="component" value="Chromosome 15"/>
</dbReference>
<dbReference type="Pfam" id="PF12937">
    <property type="entry name" value="F-box-like"/>
    <property type="match status" value="1"/>
</dbReference>
<feature type="compositionally biased region" description="Basic and acidic residues" evidence="1">
    <location>
        <begin position="196"/>
        <end position="214"/>
    </location>
</feature>
<dbReference type="InParanoid" id="A0A672JNG8"/>
<reference evidence="3" key="3">
    <citation type="submission" date="2025-09" db="UniProtKB">
        <authorList>
            <consortium name="Ensembl"/>
        </authorList>
    </citation>
    <scope>IDENTIFICATION</scope>
</reference>
<protein>
    <submittedName>
        <fullName evidence="3">F-box protein 16</fullName>
    </submittedName>
</protein>
<evidence type="ECO:0000313" key="4">
    <source>
        <dbReference type="Proteomes" id="UP000472267"/>
    </source>
</evidence>
<feature type="region of interest" description="Disordered" evidence="1">
    <location>
        <begin position="161"/>
        <end position="231"/>
    </location>
</feature>
<dbReference type="PROSITE" id="PS50181">
    <property type="entry name" value="FBOX"/>
    <property type="match status" value="1"/>
</dbReference>
<reference evidence="3" key="2">
    <citation type="submission" date="2025-08" db="UniProtKB">
        <authorList>
            <consortium name="Ensembl"/>
        </authorList>
    </citation>
    <scope>IDENTIFICATION</scope>
</reference>
<dbReference type="SUPFAM" id="SSF81383">
    <property type="entry name" value="F-box domain"/>
    <property type="match status" value="1"/>
</dbReference>
<dbReference type="PANTHER" id="PTHR46857:SF2">
    <property type="entry name" value="F-BOX ONLY PROTEIN 16"/>
    <property type="match status" value="1"/>
</dbReference>
<keyword evidence="4" id="KW-1185">Reference proteome</keyword>
<evidence type="ECO:0000256" key="1">
    <source>
        <dbReference type="SAM" id="MobiDB-lite"/>
    </source>
</evidence>
<dbReference type="AlphaFoldDB" id="A0A672JNG8"/>